<keyword evidence="1 2" id="KW-0732">Signal</keyword>
<dbReference type="Proteomes" id="UP000199203">
    <property type="component" value="Unassembled WGS sequence"/>
</dbReference>
<feature type="chain" id="PRO_5011528929" evidence="2">
    <location>
        <begin position="19"/>
        <end position="764"/>
    </location>
</feature>
<gene>
    <name evidence="5" type="ORF">SAMN05421825_0750</name>
</gene>
<evidence type="ECO:0000259" key="3">
    <source>
        <dbReference type="Pfam" id="PF18962"/>
    </source>
</evidence>
<evidence type="ECO:0000256" key="1">
    <source>
        <dbReference type="ARBA" id="ARBA00022729"/>
    </source>
</evidence>
<sequence>MKKFLLSCCLALGIGANAQITYNGDFEDAGTPGYSTTLYGQFGGGSRTAAAACNGAYGGQLAISATYAQTGYMVILNNITGQTNNGQAVTVTAGYKKAAGAVGTLSIAYMVQDPATQSWSVYPVGTAASLTSAAVTTCSTLSATIPSGALQPGQTTAIGVWFVRSSGSGNVYVDDINFQQATVTTAPSCTTLTSPANESTVSAGNSVFTWPTVATAVNYKLSIGTTPGGSDVLNTTVAGNSLNVSLPTNSTLYAKVTPTNSNGDATGCTEITFNTNSTISYCGPITASATVYPISSVTFNGTTKTSAATTGGPAYEDYTSTVFNATVGTSYPISVTGTGAAGNRFGMTVFVDWNGDGDFNDSSEQYFTTSPFVGNNIATNVLTGNILIPANATAGNKRMRIKYNFNSSATAIIPALSDPCGNMGNGQVEDYTISVTIPTTAPACATLATPANGATNVTPNPAVLTWNSVEGASGYKLYIGTTSGGTDIANGTLVSTPTYSTVLASNITYYVKIVPTNSIGDATGCTETSFTTGAAAYCTASATNTSTSFEKIANVTFADINNTSTVFTGYSDYTSITGNVTKGNAYTFTATGNVNAWTSDIVLVWIDYNKDGVFDTTTELVLTSAIGVGPWTGSITIPTGAATGTTRMRVRLSDSSTGHNALPCGTSTYGEVEDYTLNITGPTMAVSDLSKSNLSIYPNPFTDVLKISDIRGVKSISVNDMSGRQVKSLAPTAEINLSNLKEGLYIVNLQMEDGSVKSFKAIKK</sequence>
<dbReference type="AlphaFoldDB" id="A0A1G7HD31"/>
<evidence type="ECO:0000313" key="5">
    <source>
        <dbReference type="EMBL" id="SDE97969.1"/>
    </source>
</evidence>
<dbReference type="InterPro" id="IPR026444">
    <property type="entry name" value="Secre_tail"/>
</dbReference>
<feature type="domain" description="Secretion system C-terminal sorting" evidence="3">
    <location>
        <begin position="696"/>
        <end position="756"/>
    </location>
</feature>
<feature type="domain" description="GEVED" evidence="4">
    <location>
        <begin position="604"/>
        <end position="678"/>
    </location>
</feature>
<dbReference type="STRING" id="454006.SAMN05421825_0750"/>
<proteinExistence type="predicted"/>
<organism evidence="5 6">
    <name type="scientific">Epilithonimonas hungarica</name>
    <dbReference type="NCBI Taxonomy" id="454006"/>
    <lineage>
        <taxon>Bacteria</taxon>
        <taxon>Pseudomonadati</taxon>
        <taxon>Bacteroidota</taxon>
        <taxon>Flavobacteriia</taxon>
        <taxon>Flavobacteriales</taxon>
        <taxon>Weeksellaceae</taxon>
        <taxon>Chryseobacterium group</taxon>
        <taxon>Epilithonimonas</taxon>
    </lineage>
</organism>
<dbReference type="OrthoDB" id="9813840at2"/>
<evidence type="ECO:0000259" key="4">
    <source>
        <dbReference type="Pfam" id="PF20009"/>
    </source>
</evidence>
<name>A0A1G7HD31_9FLAO</name>
<dbReference type="InterPro" id="IPR045474">
    <property type="entry name" value="GEVED"/>
</dbReference>
<accession>A0A1G7HD31</accession>
<dbReference type="Pfam" id="PF18962">
    <property type="entry name" value="Por_Secre_tail"/>
    <property type="match status" value="1"/>
</dbReference>
<protein>
    <submittedName>
        <fullName evidence="5">Por secretion system C-terminal sorting domain-containing protein</fullName>
    </submittedName>
</protein>
<keyword evidence="6" id="KW-1185">Reference proteome</keyword>
<evidence type="ECO:0000256" key="2">
    <source>
        <dbReference type="SAM" id="SignalP"/>
    </source>
</evidence>
<dbReference type="Gene3D" id="2.60.40.10">
    <property type="entry name" value="Immunoglobulins"/>
    <property type="match status" value="2"/>
</dbReference>
<feature type="signal peptide" evidence="2">
    <location>
        <begin position="1"/>
        <end position="18"/>
    </location>
</feature>
<dbReference type="InterPro" id="IPR013783">
    <property type="entry name" value="Ig-like_fold"/>
</dbReference>
<dbReference type="RefSeq" id="WP_089871446.1">
    <property type="nucleotide sequence ID" value="NZ_FNBH01000001.1"/>
</dbReference>
<dbReference type="Pfam" id="PF20009">
    <property type="entry name" value="GEVED"/>
    <property type="match status" value="2"/>
</dbReference>
<dbReference type="EMBL" id="FNBH01000001">
    <property type="protein sequence ID" value="SDE97969.1"/>
    <property type="molecule type" value="Genomic_DNA"/>
</dbReference>
<evidence type="ECO:0000313" key="6">
    <source>
        <dbReference type="Proteomes" id="UP000199203"/>
    </source>
</evidence>
<feature type="domain" description="GEVED" evidence="4">
    <location>
        <begin position="347"/>
        <end position="433"/>
    </location>
</feature>
<dbReference type="NCBIfam" id="TIGR04183">
    <property type="entry name" value="Por_Secre_tail"/>
    <property type="match status" value="1"/>
</dbReference>
<reference evidence="6" key="1">
    <citation type="submission" date="2016-10" db="EMBL/GenBank/DDBJ databases">
        <authorList>
            <person name="Varghese N."/>
            <person name="Submissions S."/>
        </authorList>
    </citation>
    <scope>NUCLEOTIDE SEQUENCE [LARGE SCALE GENOMIC DNA]</scope>
    <source>
        <strain evidence="6">DSM 19684</strain>
    </source>
</reference>